<name>A0AA38F989_TAXCH</name>
<gene>
    <name evidence="2" type="ORF">KI387_041206</name>
</gene>
<evidence type="ECO:0000313" key="2">
    <source>
        <dbReference type="EMBL" id="KAH9293590.1"/>
    </source>
</evidence>
<dbReference type="AlphaFoldDB" id="A0AA38F989"/>
<proteinExistence type="predicted"/>
<dbReference type="Proteomes" id="UP000824469">
    <property type="component" value="Unassembled WGS sequence"/>
</dbReference>
<evidence type="ECO:0000256" key="1">
    <source>
        <dbReference type="SAM" id="MobiDB-lite"/>
    </source>
</evidence>
<organism evidence="2 3">
    <name type="scientific">Taxus chinensis</name>
    <name type="common">Chinese yew</name>
    <name type="synonym">Taxus wallichiana var. chinensis</name>
    <dbReference type="NCBI Taxonomy" id="29808"/>
    <lineage>
        <taxon>Eukaryota</taxon>
        <taxon>Viridiplantae</taxon>
        <taxon>Streptophyta</taxon>
        <taxon>Embryophyta</taxon>
        <taxon>Tracheophyta</taxon>
        <taxon>Spermatophyta</taxon>
        <taxon>Pinopsida</taxon>
        <taxon>Pinidae</taxon>
        <taxon>Conifers II</taxon>
        <taxon>Cupressales</taxon>
        <taxon>Taxaceae</taxon>
        <taxon>Taxus</taxon>
    </lineage>
</organism>
<comment type="caution">
    <text evidence="2">The sequence shown here is derived from an EMBL/GenBank/DDBJ whole genome shotgun (WGS) entry which is preliminary data.</text>
</comment>
<protein>
    <submittedName>
        <fullName evidence="2">Uncharacterized protein</fullName>
    </submittedName>
</protein>
<accession>A0AA38F989</accession>
<feature type="region of interest" description="Disordered" evidence="1">
    <location>
        <begin position="1"/>
        <end position="31"/>
    </location>
</feature>
<sequence>ESEESEVPAPANAPEDPTDKDKEVQSTELPSAIDSSAVIVSSAPLTSQLETTTVQTLSVMSSMSL</sequence>
<feature type="non-terminal residue" evidence="2">
    <location>
        <position position="65"/>
    </location>
</feature>
<evidence type="ECO:0000313" key="3">
    <source>
        <dbReference type="Proteomes" id="UP000824469"/>
    </source>
</evidence>
<feature type="non-terminal residue" evidence="2">
    <location>
        <position position="1"/>
    </location>
</feature>
<keyword evidence="3" id="KW-1185">Reference proteome</keyword>
<dbReference type="EMBL" id="JAHRHJ020000956">
    <property type="protein sequence ID" value="KAH9293590.1"/>
    <property type="molecule type" value="Genomic_DNA"/>
</dbReference>
<reference evidence="2 3" key="1">
    <citation type="journal article" date="2021" name="Nat. Plants">
        <title>The Taxus genome provides insights into paclitaxel biosynthesis.</title>
        <authorList>
            <person name="Xiong X."/>
            <person name="Gou J."/>
            <person name="Liao Q."/>
            <person name="Li Y."/>
            <person name="Zhou Q."/>
            <person name="Bi G."/>
            <person name="Li C."/>
            <person name="Du R."/>
            <person name="Wang X."/>
            <person name="Sun T."/>
            <person name="Guo L."/>
            <person name="Liang H."/>
            <person name="Lu P."/>
            <person name="Wu Y."/>
            <person name="Zhang Z."/>
            <person name="Ro D.K."/>
            <person name="Shang Y."/>
            <person name="Huang S."/>
            <person name="Yan J."/>
        </authorList>
    </citation>
    <scope>NUCLEOTIDE SEQUENCE [LARGE SCALE GENOMIC DNA]</scope>
    <source>
        <strain evidence="2">Ta-2019</strain>
    </source>
</reference>